<evidence type="ECO:0000313" key="3">
    <source>
        <dbReference type="Proteomes" id="UP000183667"/>
    </source>
</evidence>
<name>A0ABD6QB10_9BURK</name>
<comment type="caution">
    <text evidence="2">The sequence shown here is derived from an EMBL/GenBank/DDBJ whole genome shotgun (WGS) entry which is preliminary data.</text>
</comment>
<feature type="region of interest" description="Disordered" evidence="1">
    <location>
        <begin position="1"/>
        <end position="21"/>
    </location>
</feature>
<proteinExistence type="predicted"/>
<dbReference type="EMBL" id="MEAU01000001">
    <property type="protein sequence ID" value="OJA51078.1"/>
    <property type="molecule type" value="Genomic_DNA"/>
</dbReference>
<accession>A0ABD6QB10</accession>
<organism evidence="2 3">
    <name type="scientific">Burkholderia ubonensis</name>
    <dbReference type="NCBI Taxonomy" id="101571"/>
    <lineage>
        <taxon>Bacteria</taxon>
        <taxon>Pseudomonadati</taxon>
        <taxon>Pseudomonadota</taxon>
        <taxon>Betaproteobacteria</taxon>
        <taxon>Burkholderiales</taxon>
        <taxon>Burkholderiaceae</taxon>
        <taxon>Burkholderia</taxon>
        <taxon>Burkholderia cepacia complex</taxon>
    </lineage>
</organism>
<dbReference type="Proteomes" id="UP000183667">
    <property type="component" value="Unassembled WGS sequence"/>
</dbReference>
<protein>
    <submittedName>
        <fullName evidence="2">Uncharacterized protein</fullName>
    </submittedName>
</protein>
<sequence>MSSATSRTVPGHDGAALSGTNAQPIPAAQAALDTATPALVAASRIAVIVCGRVTATVEHLHVLNSRGRETERGR</sequence>
<reference evidence="3" key="1">
    <citation type="submission" date="2016-08" db="EMBL/GenBank/DDBJ databases">
        <title>Population biology and virulence potential of Burkholderia ubonensis.</title>
        <authorList>
            <person name="Price E.P."/>
            <person name="Currie B.J."/>
            <person name="Wagner D.M."/>
        </authorList>
    </citation>
    <scope>NUCLEOTIDE SEQUENCE [LARGE SCALE GENOMIC DNA]</scope>
    <source>
        <strain evidence="3">MSMB0103</strain>
    </source>
</reference>
<gene>
    <name evidence="2" type="ORF">BGV66_01305</name>
</gene>
<evidence type="ECO:0000256" key="1">
    <source>
        <dbReference type="SAM" id="MobiDB-lite"/>
    </source>
</evidence>
<evidence type="ECO:0000313" key="2">
    <source>
        <dbReference type="EMBL" id="OJA51078.1"/>
    </source>
</evidence>
<dbReference type="AlphaFoldDB" id="A0ABD6QB10"/>